<evidence type="ECO:0000256" key="2">
    <source>
        <dbReference type="ARBA" id="ARBA00012035"/>
    </source>
</evidence>
<evidence type="ECO:0000256" key="4">
    <source>
        <dbReference type="ARBA" id="ARBA00022679"/>
    </source>
</evidence>
<feature type="binding site" evidence="12">
    <location>
        <position position="251"/>
    </location>
    <ligand>
        <name>substrate</name>
    </ligand>
</feature>
<evidence type="ECO:0000256" key="8">
    <source>
        <dbReference type="ARBA" id="ARBA00022840"/>
    </source>
</evidence>
<keyword evidence="10 12" id="KW-0630">Potassium</keyword>
<keyword evidence="4 12" id="KW-0808">Transferase</keyword>
<keyword evidence="9 12" id="KW-0460">Magnesium</keyword>
<accession>A0ABW4Y1J9</accession>
<evidence type="ECO:0000259" key="13">
    <source>
        <dbReference type="Pfam" id="PF00294"/>
    </source>
</evidence>
<feature type="binding site" evidence="12">
    <location>
        <position position="247"/>
    </location>
    <ligand>
        <name>K(+)</name>
        <dbReference type="ChEBI" id="CHEBI:29103"/>
    </ligand>
</feature>
<feature type="binding site" evidence="12">
    <location>
        <position position="245"/>
    </location>
    <ligand>
        <name>K(+)</name>
        <dbReference type="ChEBI" id="CHEBI:29103"/>
    </ligand>
</feature>
<evidence type="ECO:0000256" key="9">
    <source>
        <dbReference type="ARBA" id="ARBA00022842"/>
    </source>
</evidence>
<evidence type="ECO:0000256" key="5">
    <source>
        <dbReference type="ARBA" id="ARBA00022723"/>
    </source>
</evidence>
<comment type="function">
    <text evidence="12">Catalyzes the phosphorylation of ribose at O-5 in a reaction requiring ATP and magnesium. The resulting D-ribose-5-phosphate can then be used either for sythesis of nucleotides, histidine, and tryptophan, or as a component of the pentose phosphate pathway.</text>
</comment>
<dbReference type="EC" id="2.7.1.15" evidence="2 12"/>
<feature type="binding site" evidence="12">
    <location>
        <position position="290"/>
    </location>
    <ligand>
        <name>K(+)</name>
        <dbReference type="ChEBI" id="CHEBI:29103"/>
    </ligand>
</feature>
<keyword evidence="8 12" id="KW-0067">ATP-binding</keyword>
<comment type="pathway">
    <text evidence="12">Carbohydrate metabolism; D-ribose degradation; D-ribose 5-phosphate from beta-D-ribopyranose: step 2/2.</text>
</comment>
<dbReference type="InterPro" id="IPR002139">
    <property type="entry name" value="Ribo/fructo_kinase"/>
</dbReference>
<comment type="catalytic activity">
    <reaction evidence="12">
        <text>D-ribose + ATP = D-ribose 5-phosphate + ADP + H(+)</text>
        <dbReference type="Rhea" id="RHEA:13697"/>
        <dbReference type="ChEBI" id="CHEBI:15378"/>
        <dbReference type="ChEBI" id="CHEBI:30616"/>
        <dbReference type="ChEBI" id="CHEBI:47013"/>
        <dbReference type="ChEBI" id="CHEBI:78346"/>
        <dbReference type="ChEBI" id="CHEBI:456216"/>
        <dbReference type="EC" id="2.7.1.15"/>
    </reaction>
</comment>
<feature type="active site" description="Proton acceptor" evidence="12">
    <location>
        <position position="251"/>
    </location>
</feature>
<gene>
    <name evidence="12 14" type="primary">rbsK</name>
    <name evidence="14" type="ORF">ACFSJE_15875</name>
</gene>
<name>A0ABW4Y1J9_9FLAO</name>
<dbReference type="RefSeq" id="WP_379831853.1">
    <property type="nucleotide sequence ID" value="NZ_JBHUHU010000005.1"/>
</dbReference>
<dbReference type="Pfam" id="PF00294">
    <property type="entry name" value="PfkB"/>
    <property type="match status" value="1"/>
</dbReference>
<dbReference type="Proteomes" id="UP001597342">
    <property type="component" value="Unassembled WGS sequence"/>
</dbReference>
<evidence type="ECO:0000313" key="15">
    <source>
        <dbReference type="Proteomes" id="UP001597342"/>
    </source>
</evidence>
<dbReference type="Gene3D" id="3.40.1190.20">
    <property type="match status" value="1"/>
</dbReference>
<feature type="binding site" evidence="12">
    <location>
        <begin position="219"/>
        <end position="224"/>
    </location>
    <ligand>
        <name>ATP</name>
        <dbReference type="ChEBI" id="CHEBI:30616"/>
    </ligand>
</feature>
<dbReference type="GO" id="GO:0004747">
    <property type="term" value="F:ribokinase activity"/>
    <property type="evidence" value="ECO:0007669"/>
    <property type="project" value="UniProtKB-EC"/>
</dbReference>
<feature type="binding site" evidence="12">
    <location>
        <position position="286"/>
    </location>
    <ligand>
        <name>K(+)</name>
        <dbReference type="ChEBI" id="CHEBI:29103"/>
    </ligand>
</feature>
<dbReference type="InterPro" id="IPR011611">
    <property type="entry name" value="PfkB_dom"/>
</dbReference>
<dbReference type="SUPFAM" id="SSF53613">
    <property type="entry name" value="Ribokinase-like"/>
    <property type="match status" value="1"/>
</dbReference>
<protein>
    <recommendedName>
        <fullName evidence="3 12">Ribokinase</fullName>
        <shortName evidence="12">RK</shortName>
        <ecNumber evidence="2 12">2.7.1.15</ecNumber>
    </recommendedName>
</protein>
<comment type="similarity">
    <text evidence="1">Belongs to the carbohydrate kinase pfkB family.</text>
</comment>
<evidence type="ECO:0000313" key="14">
    <source>
        <dbReference type="EMBL" id="MFD2101268.1"/>
    </source>
</evidence>
<comment type="subunit">
    <text evidence="12">Homodimer.</text>
</comment>
<dbReference type="PRINTS" id="PR00990">
    <property type="entry name" value="RIBOKINASE"/>
</dbReference>
<evidence type="ECO:0000256" key="6">
    <source>
        <dbReference type="ARBA" id="ARBA00022741"/>
    </source>
</evidence>
<comment type="activity regulation">
    <text evidence="12">Activated by a monovalent cation that binds near, but not in, the active site. The most likely occupant of the site in vivo is potassium. Ion binding induces a conformational change that may alter substrate affinity.</text>
</comment>
<dbReference type="EMBL" id="JBHUHU010000005">
    <property type="protein sequence ID" value="MFD2101268.1"/>
    <property type="molecule type" value="Genomic_DNA"/>
</dbReference>
<feature type="binding site" evidence="12">
    <location>
        <begin position="250"/>
        <end position="251"/>
    </location>
    <ligand>
        <name>ATP</name>
        <dbReference type="ChEBI" id="CHEBI:30616"/>
    </ligand>
</feature>
<keyword evidence="7 12" id="KW-0418">Kinase</keyword>
<dbReference type="PANTHER" id="PTHR10584:SF166">
    <property type="entry name" value="RIBOKINASE"/>
    <property type="match status" value="1"/>
</dbReference>
<evidence type="ECO:0000256" key="1">
    <source>
        <dbReference type="ARBA" id="ARBA00005380"/>
    </source>
</evidence>
<dbReference type="InterPro" id="IPR011877">
    <property type="entry name" value="Ribokinase"/>
</dbReference>
<dbReference type="PROSITE" id="PS00584">
    <property type="entry name" value="PFKB_KINASES_2"/>
    <property type="match status" value="1"/>
</dbReference>
<evidence type="ECO:0000256" key="12">
    <source>
        <dbReference type="HAMAP-Rule" id="MF_01987"/>
    </source>
</evidence>
<feature type="binding site" evidence="12">
    <location>
        <position position="284"/>
    </location>
    <ligand>
        <name>K(+)</name>
        <dbReference type="ChEBI" id="CHEBI:29103"/>
    </ligand>
</feature>
<comment type="similarity">
    <text evidence="12">Belongs to the carbohydrate kinase PfkB family. Ribokinase subfamily.</text>
</comment>
<comment type="caution">
    <text evidence="12">Lacks conserved residue(s) required for the propagation of feature annotation.</text>
</comment>
<sequence length="312" mass="33612">MSKIIVIGSSNTDLIATMKRFPMAGETLQGRSFLQAMGGKGGNQAMSAHKLGGDVQFISCLGTDENGRNTLTYYTREQLDVSKVLLVENAASGTAMIWVDDNGENSIVINPGANMMLSPEYVCGLETEIANAAMVVVQLEIPYETVQKICGIAVKNKTKILLNAAPAGKIDRETLKRVDYLVVNETEAEIISGVSLETFGQEEVLDKLLAMGAKAVILTLGEKGCLFKTRQTMLYSPAFVVDAKDTTAAGDVFCGALAVELCRETDWETALTFASAASALCVTRIGAQPSIPTEEEVRDFLRKKGRPNDLVR</sequence>
<comment type="caution">
    <text evidence="14">The sequence shown here is derived from an EMBL/GenBank/DDBJ whole genome shotgun (WGS) entry which is preliminary data.</text>
</comment>
<comment type="cofactor">
    <cofactor evidence="12">
        <name>Mg(2+)</name>
        <dbReference type="ChEBI" id="CHEBI:18420"/>
    </cofactor>
    <text evidence="12">Requires a divalent cation, most likely magnesium in vivo, as an electrophilic catalyst to aid phosphoryl group transfer. It is the chelate of the metal and the nucleotide that is the actual substrate.</text>
</comment>
<dbReference type="CDD" id="cd01174">
    <property type="entry name" value="ribokinase"/>
    <property type="match status" value="1"/>
</dbReference>
<evidence type="ECO:0000256" key="7">
    <source>
        <dbReference type="ARBA" id="ARBA00022777"/>
    </source>
</evidence>
<keyword evidence="15" id="KW-1185">Reference proteome</keyword>
<keyword evidence="11 12" id="KW-0119">Carbohydrate metabolism</keyword>
<feature type="domain" description="Carbohydrate kinase PfkB" evidence="13">
    <location>
        <begin position="1"/>
        <end position="293"/>
    </location>
</feature>
<feature type="binding site" evidence="12">
    <location>
        <position position="140"/>
    </location>
    <ligand>
        <name>substrate</name>
    </ligand>
</feature>
<feature type="binding site" evidence="12">
    <location>
        <begin position="39"/>
        <end position="43"/>
    </location>
    <ligand>
        <name>substrate</name>
    </ligand>
</feature>
<dbReference type="InterPro" id="IPR002173">
    <property type="entry name" value="Carboh/pur_kinase_PfkB_CS"/>
</dbReference>
<keyword evidence="12" id="KW-0963">Cytoplasm</keyword>
<dbReference type="HAMAP" id="MF_01987">
    <property type="entry name" value="Ribokinase"/>
    <property type="match status" value="1"/>
</dbReference>
<keyword evidence="6 12" id="KW-0547">Nucleotide-binding</keyword>
<organism evidence="14 15">
    <name type="scientific">Flagellimonas iocasae</name>
    <dbReference type="NCBI Taxonomy" id="2055905"/>
    <lineage>
        <taxon>Bacteria</taxon>
        <taxon>Pseudomonadati</taxon>
        <taxon>Bacteroidota</taxon>
        <taxon>Flavobacteriia</taxon>
        <taxon>Flavobacteriales</taxon>
        <taxon>Flavobacteriaceae</taxon>
        <taxon>Flagellimonas</taxon>
    </lineage>
</organism>
<dbReference type="InterPro" id="IPR029056">
    <property type="entry name" value="Ribokinase-like"/>
</dbReference>
<feature type="binding site" evidence="12">
    <location>
        <begin position="11"/>
        <end position="13"/>
    </location>
    <ligand>
        <name>substrate</name>
    </ligand>
</feature>
<evidence type="ECO:0000256" key="10">
    <source>
        <dbReference type="ARBA" id="ARBA00022958"/>
    </source>
</evidence>
<feature type="binding site" evidence="12">
    <location>
        <position position="281"/>
    </location>
    <ligand>
        <name>K(+)</name>
        <dbReference type="ChEBI" id="CHEBI:29103"/>
    </ligand>
</feature>
<comment type="subcellular location">
    <subcellularLocation>
        <location evidence="12">Cytoplasm</location>
    </subcellularLocation>
</comment>
<keyword evidence="5 12" id="KW-0479">Metal-binding</keyword>
<feature type="binding site" evidence="12">
    <location>
        <position position="184"/>
    </location>
    <ligand>
        <name>ATP</name>
        <dbReference type="ChEBI" id="CHEBI:30616"/>
    </ligand>
</feature>
<dbReference type="NCBIfam" id="TIGR02152">
    <property type="entry name" value="D_ribokin_bact"/>
    <property type="match status" value="1"/>
</dbReference>
<evidence type="ECO:0000256" key="11">
    <source>
        <dbReference type="ARBA" id="ARBA00023277"/>
    </source>
</evidence>
<evidence type="ECO:0000256" key="3">
    <source>
        <dbReference type="ARBA" id="ARBA00016943"/>
    </source>
</evidence>
<reference evidence="15" key="1">
    <citation type="journal article" date="2019" name="Int. J. Syst. Evol. Microbiol.">
        <title>The Global Catalogue of Microorganisms (GCM) 10K type strain sequencing project: providing services to taxonomists for standard genome sequencing and annotation.</title>
        <authorList>
            <consortium name="The Broad Institute Genomics Platform"/>
            <consortium name="The Broad Institute Genome Sequencing Center for Infectious Disease"/>
            <person name="Wu L."/>
            <person name="Ma J."/>
        </authorList>
    </citation>
    <scope>NUCLEOTIDE SEQUENCE [LARGE SCALE GENOMIC DNA]</scope>
    <source>
        <strain evidence="15">JCM 3389</strain>
    </source>
</reference>
<dbReference type="PANTHER" id="PTHR10584">
    <property type="entry name" value="SUGAR KINASE"/>
    <property type="match status" value="1"/>
</dbReference>
<proteinExistence type="inferred from homology"/>